<evidence type="ECO:0000313" key="10">
    <source>
        <dbReference type="Proteomes" id="UP000003786"/>
    </source>
</evidence>
<feature type="transmembrane region" description="Helical" evidence="7">
    <location>
        <begin position="161"/>
        <end position="182"/>
    </location>
</feature>
<evidence type="ECO:0000256" key="1">
    <source>
        <dbReference type="ARBA" id="ARBA00004141"/>
    </source>
</evidence>
<accession>J4DPD9</accession>
<dbReference type="OMA" id="VCVVMTW"/>
<organism evidence="9 10">
    <name type="scientific">Theileria orientalis strain Shintoku</name>
    <dbReference type="NCBI Taxonomy" id="869250"/>
    <lineage>
        <taxon>Eukaryota</taxon>
        <taxon>Sar</taxon>
        <taxon>Alveolata</taxon>
        <taxon>Apicomplexa</taxon>
        <taxon>Aconoidasida</taxon>
        <taxon>Piroplasmida</taxon>
        <taxon>Theileriidae</taxon>
        <taxon>Theileria</taxon>
    </lineage>
</organism>
<dbReference type="KEGG" id="tot:TOT_020001092"/>
<comment type="catalytic activity">
    <reaction evidence="7">
        <text>L-cysteinyl-[protein] + hexadecanoyl-CoA = S-hexadecanoyl-L-cysteinyl-[protein] + CoA</text>
        <dbReference type="Rhea" id="RHEA:36683"/>
        <dbReference type="Rhea" id="RHEA-COMP:10131"/>
        <dbReference type="Rhea" id="RHEA-COMP:11032"/>
        <dbReference type="ChEBI" id="CHEBI:29950"/>
        <dbReference type="ChEBI" id="CHEBI:57287"/>
        <dbReference type="ChEBI" id="CHEBI:57379"/>
        <dbReference type="ChEBI" id="CHEBI:74151"/>
        <dbReference type="EC" id="2.3.1.225"/>
    </reaction>
</comment>
<feature type="transmembrane region" description="Helical" evidence="7">
    <location>
        <begin position="118"/>
        <end position="141"/>
    </location>
</feature>
<sequence>MMLQSLFISNVIYFSKIIKQNNYWYVLYVILHVVLLAMSLWTHYMCMTTNPGYIPEIKDVDIVEVDMTFTHCKKCDSYRPIGSHHCKSCKRCILRMDHHCVWVCNCVGKFNQKFFMQYLVYIMVMSIFDILLILINVRDFLSYSGKNNKYQLYYIINRAPYLIVIFGCIAIVFLLFCAIMLIDQLVSVFRNRTGIDSLQKIKFQRLKFRESLKNIFGNTCSEV</sequence>
<name>J4DPD9_THEOR</name>
<keyword evidence="2 7" id="KW-0808">Transferase</keyword>
<protein>
    <recommendedName>
        <fullName evidence="7">Palmitoyltransferase</fullName>
        <ecNumber evidence="7">2.3.1.225</ecNumber>
    </recommendedName>
</protein>
<evidence type="ECO:0000259" key="8">
    <source>
        <dbReference type="Pfam" id="PF01529"/>
    </source>
</evidence>
<reference evidence="9 10" key="1">
    <citation type="journal article" date="2012" name="MBio">
        <title>Comparative genome analysis of three eukaryotic parasites with differing abilities to transform leukocytes reveals key mediators of Theileria-induced leukocyte transformation.</title>
        <authorList>
            <person name="Hayashida K."/>
            <person name="Hara Y."/>
            <person name="Abe T."/>
            <person name="Yamasaki C."/>
            <person name="Toyoda A."/>
            <person name="Kosuge T."/>
            <person name="Suzuki Y."/>
            <person name="Sato Y."/>
            <person name="Kawashima S."/>
            <person name="Katayama T."/>
            <person name="Wakaguri H."/>
            <person name="Inoue N."/>
            <person name="Homma K."/>
            <person name="Tada-Umezaki M."/>
            <person name="Yagi Y."/>
            <person name="Fujii Y."/>
            <person name="Habara T."/>
            <person name="Kanehisa M."/>
            <person name="Watanabe H."/>
            <person name="Ito K."/>
            <person name="Gojobori T."/>
            <person name="Sugawara H."/>
            <person name="Imanishi T."/>
            <person name="Weir W."/>
            <person name="Gardner M."/>
            <person name="Pain A."/>
            <person name="Shiels B."/>
            <person name="Hattori M."/>
            <person name="Nene V."/>
            <person name="Sugimoto C."/>
        </authorList>
    </citation>
    <scope>NUCLEOTIDE SEQUENCE [LARGE SCALE GENOMIC DNA]</scope>
    <source>
        <strain evidence="9 10">Shintoku</strain>
    </source>
</reference>
<dbReference type="GeneID" id="20715183"/>
<dbReference type="Pfam" id="PF01529">
    <property type="entry name" value="DHHC"/>
    <property type="match status" value="1"/>
</dbReference>
<dbReference type="GO" id="GO:0019706">
    <property type="term" value="F:protein-cysteine S-palmitoyltransferase activity"/>
    <property type="evidence" value="ECO:0007669"/>
    <property type="project" value="UniProtKB-EC"/>
</dbReference>
<dbReference type="PROSITE" id="PS50216">
    <property type="entry name" value="DHHC"/>
    <property type="match status" value="1"/>
</dbReference>
<dbReference type="EC" id="2.3.1.225" evidence="7"/>
<gene>
    <name evidence="9" type="ORF">TOT_020001092</name>
</gene>
<keyword evidence="10" id="KW-1185">Reference proteome</keyword>
<evidence type="ECO:0000256" key="2">
    <source>
        <dbReference type="ARBA" id="ARBA00022679"/>
    </source>
</evidence>
<evidence type="ECO:0000256" key="5">
    <source>
        <dbReference type="ARBA" id="ARBA00023136"/>
    </source>
</evidence>
<evidence type="ECO:0000256" key="7">
    <source>
        <dbReference type="RuleBase" id="RU079119"/>
    </source>
</evidence>
<feature type="transmembrane region" description="Helical" evidence="7">
    <location>
        <begin position="23"/>
        <end position="41"/>
    </location>
</feature>
<evidence type="ECO:0000256" key="6">
    <source>
        <dbReference type="ARBA" id="ARBA00023315"/>
    </source>
</evidence>
<dbReference type="EMBL" id="AP011947">
    <property type="protein sequence ID" value="BAM40534.1"/>
    <property type="molecule type" value="Genomic_DNA"/>
</dbReference>
<feature type="domain" description="Palmitoyltransferase DHHC" evidence="8">
    <location>
        <begin position="70"/>
        <end position="200"/>
    </location>
</feature>
<comment type="similarity">
    <text evidence="7">Belongs to the DHHC palmitoyltransferase family.</text>
</comment>
<dbReference type="AlphaFoldDB" id="J4DPD9"/>
<comment type="domain">
    <text evidence="7">The DHHC domain is required for palmitoyltransferase activity.</text>
</comment>
<dbReference type="eggNOG" id="KOG1311">
    <property type="taxonomic scope" value="Eukaryota"/>
</dbReference>
<dbReference type="InterPro" id="IPR001594">
    <property type="entry name" value="Palmitoyltrfase_DHHC"/>
</dbReference>
<dbReference type="PANTHER" id="PTHR12246">
    <property type="entry name" value="PALMITOYLTRANSFERASE ZDHHC16"/>
    <property type="match status" value="1"/>
</dbReference>
<dbReference type="InterPro" id="IPR039859">
    <property type="entry name" value="PFA4/ZDH16/20/ERF2-like"/>
</dbReference>
<comment type="subcellular location">
    <subcellularLocation>
        <location evidence="1">Membrane</location>
        <topology evidence="1">Multi-pass membrane protein</topology>
    </subcellularLocation>
</comment>
<keyword evidence="3 7" id="KW-0812">Transmembrane</keyword>
<proteinExistence type="inferred from homology"/>
<dbReference type="Proteomes" id="UP000003786">
    <property type="component" value="Chromosome 2"/>
</dbReference>
<evidence type="ECO:0000313" key="9">
    <source>
        <dbReference type="EMBL" id="BAM40534.1"/>
    </source>
</evidence>
<keyword evidence="4 7" id="KW-1133">Transmembrane helix</keyword>
<dbReference type="STRING" id="869250.J4DPD9"/>
<dbReference type="VEuPathDB" id="PiroplasmaDB:TOT_020001092"/>
<keyword evidence="5 7" id="KW-0472">Membrane</keyword>
<evidence type="ECO:0000256" key="4">
    <source>
        <dbReference type="ARBA" id="ARBA00022989"/>
    </source>
</evidence>
<evidence type="ECO:0000256" key="3">
    <source>
        <dbReference type="ARBA" id="ARBA00022692"/>
    </source>
</evidence>
<dbReference type="RefSeq" id="XP_009690835.1">
    <property type="nucleotide sequence ID" value="XM_009692540.1"/>
</dbReference>
<dbReference type="OrthoDB" id="331948at2759"/>
<dbReference type="GO" id="GO:0016020">
    <property type="term" value="C:membrane"/>
    <property type="evidence" value="ECO:0007669"/>
    <property type="project" value="UniProtKB-SubCell"/>
</dbReference>
<keyword evidence="6 7" id="KW-0012">Acyltransferase</keyword>